<feature type="region of interest" description="Disordered" evidence="1">
    <location>
        <begin position="67"/>
        <end position="128"/>
    </location>
</feature>
<proteinExistence type="predicted"/>
<accession>A0AAV1LMG6</accession>
<sequence>MNSELRLGNRSTGKDRKTSANSRAHVFSIMEGTPSGPIDLLTSRERSALRTKLCVNRTSGMDFLHRDQLCPGGRYMKYQPERTPESRLKRARPASPSPDGSGVVENFAPPPPTVYAGQPEHPSSGRVG</sequence>
<keyword evidence="3" id="KW-1185">Reference proteome</keyword>
<evidence type="ECO:0000313" key="3">
    <source>
        <dbReference type="Proteomes" id="UP001314205"/>
    </source>
</evidence>
<dbReference type="EMBL" id="CAVLGL010000093">
    <property type="protein sequence ID" value="CAK1596223.1"/>
    <property type="molecule type" value="Genomic_DNA"/>
</dbReference>
<dbReference type="Proteomes" id="UP001314205">
    <property type="component" value="Unassembled WGS sequence"/>
</dbReference>
<gene>
    <name evidence="2" type="ORF">PARMNEM_LOCUS15599</name>
</gene>
<evidence type="ECO:0000256" key="1">
    <source>
        <dbReference type="SAM" id="MobiDB-lite"/>
    </source>
</evidence>
<protein>
    <submittedName>
        <fullName evidence="2">Uncharacterized protein</fullName>
    </submittedName>
</protein>
<evidence type="ECO:0000313" key="2">
    <source>
        <dbReference type="EMBL" id="CAK1596223.1"/>
    </source>
</evidence>
<feature type="compositionally biased region" description="Basic and acidic residues" evidence="1">
    <location>
        <begin position="79"/>
        <end position="88"/>
    </location>
</feature>
<name>A0AAV1LMG6_9NEOP</name>
<dbReference type="AlphaFoldDB" id="A0AAV1LMG6"/>
<organism evidence="2 3">
    <name type="scientific">Parnassius mnemosyne</name>
    <name type="common">clouded apollo</name>
    <dbReference type="NCBI Taxonomy" id="213953"/>
    <lineage>
        <taxon>Eukaryota</taxon>
        <taxon>Metazoa</taxon>
        <taxon>Ecdysozoa</taxon>
        <taxon>Arthropoda</taxon>
        <taxon>Hexapoda</taxon>
        <taxon>Insecta</taxon>
        <taxon>Pterygota</taxon>
        <taxon>Neoptera</taxon>
        <taxon>Endopterygota</taxon>
        <taxon>Lepidoptera</taxon>
        <taxon>Glossata</taxon>
        <taxon>Ditrysia</taxon>
        <taxon>Papilionoidea</taxon>
        <taxon>Papilionidae</taxon>
        <taxon>Parnassiinae</taxon>
        <taxon>Parnassini</taxon>
        <taxon>Parnassius</taxon>
        <taxon>Driopa</taxon>
    </lineage>
</organism>
<reference evidence="2 3" key="1">
    <citation type="submission" date="2023-11" db="EMBL/GenBank/DDBJ databases">
        <authorList>
            <person name="Hedman E."/>
            <person name="Englund M."/>
            <person name="Stromberg M."/>
            <person name="Nyberg Akerstrom W."/>
            <person name="Nylinder S."/>
            <person name="Jareborg N."/>
            <person name="Kallberg Y."/>
            <person name="Kronander E."/>
        </authorList>
    </citation>
    <scope>NUCLEOTIDE SEQUENCE [LARGE SCALE GENOMIC DNA]</scope>
</reference>
<comment type="caution">
    <text evidence="2">The sequence shown here is derived from an EMBL/GenBank/DDBJ whole genome shotgun (WGS) entry which is preliminary data.</text>
</comment>
<feature type="region of interest" description="Disordered" evidence="1">
    <location>
        <begin position="1"/>
        <end position="22"/>
    </location>
</feature>